<dbReference type="InterPro" id="IPR004045">
    <property type="entry name" value="Glutathione_S-Trfase_N"/>
</dbReference>
<dbReference type="EC" id="2.5.1.18" evidence="1"/>
<dbReference type="EMBL" id="JBGMDY010000008">
    <property type="protein sequence ID" value="KAL2325918.1"/>
    <property type="molecule type" value="Genomic_DNA"/>
</dbReference>
<organism evidence="8 9">
    <name type="scientific">Flemingia macrophylla</name>
    <dbReference type="NCBI Taxonomy" id="520843"/>
    <lineage>
        <taxon>Eukaryota</taxon>
        <taxon>Viridiplantae</taxon>
        <taxon>Streptophyta</taxon>
        <taxon>Embryophyta</taxon>
        <taxon>Tracheophyta</taxon>
        <taxon>Spermatophyta</taxon>
        <taxon>Magnoliopsida</taxon>
        <taxon>eudicotyledons</taxon>
        <taxon>Gunneridae</taxon>
        <taxon>Pentapetalae</taxon>
        <taxon>rosids</taxon>
        <taxon>fabids</taxon>
        <taxon>Fabales</taxon>
        <taxon>Fabaceae</taxon>
        <taxon>Papilionoideae</taxon>
        <taxon>50 kb inversion clade</taxon>
        <taxon>NPAAA clade</taxon>
        <taxon>indigoferoid/millettioid clade</taxon>
        <taxon>Phaseoleae</taxon>
        <taxon>Flemingia</taxon>
    </lineage>
</organism>
<evidence type="ECO:0000256" key="2">
    <source>
        <dbReference type="ARBA" id="ARBA00022575"/>
    </source>
</evidence>
<dbReference type="Gene3D" id="3.40.30.10">
    <property type="entry name" value="Glutaredoxin"/>
    <property type="match status" value="1"/>
</dbReference>
<dbReference type="SFLD" id="SFLDS00019">
    <property type="entry name" value="Glutathione_Transferase_(cytos"/>
    <property type="match status" value="1"/>
</dbReference>
<dbReference type="Pfam" id="PF02798">
    <property type="entry name" value="GST_N"/>
    <property type="match status" value="1"/>
</dbReference>
<dbReference type="GO" id="GO:0009407">
    <property type="term" value="P:toxin catabolic process"/>
    <property type="evidence" value="ECO:0007669"/>
    <property type="project" value="UniProtKB-ARBA"/>
</dbReference>
<dbReference type="PROSITE" id="PS50405">
    <property type="entry name" value="GST_CTER"/>
    <property type="match status" value="1"/>
</dbReference>
<dbReference type="FunFam" id="1.20.1050.10:FF:000016">
    <property type="entry name" value="Glutathione S-transferase U9"/>
    <property type="match status" value="1"/>
</dbReference>
<evidence type="ECO:0000259" key="7">
    <source>
        <dbReference type="PROSITE" id="PS50405"/>
    </source>
</evidence>
<dbReference type="InterPro" id="IPR036249">
    <property type="entry name" value="Thioredoxin-like_sf"/>
</dbReference>
<dbReference type="PROSITE" id="PS50404">
    <property type="entry name" value="GST_NTER"/>
    <property type="match status" value="1"/>
</dbReference>
<dbReference type="AlphaFoldDB" id="A0ABD1LQW2"/>
<evidence type="ECO:0000256" key="5">
    <source>
        <dbReference type="ARBA" id="ARBA00047960"/>
    </source>
</evidence>
<dbReference type="InterPro" id="IPR010987">
    <property type="entry name" value="Glutathione-S-Trfase_C-like"/>
</dbReference>
<proteinExistence type="inferred from homology"/>
<dbReference type="InterPro" id="IPR004046">
    <property type="entry name" value="GST_C"/>
</dbReference>
<gene>
    <name evidence="8" type="ORF">Fmac_024976</name>
</gene>
<keyword evidence="3" id="KW-0808">Transferase</keyword>
<dbReference type="InterPro" id="IPR045073">
    <property type="entry name" value="Omega/Tau-like"/>
</dbReference>
<dbReference type="Pfam" id="PF00043">
    <property type="entry name" value="GST_C"/>
    <property type="match status" value="1"/>
</dbReference>
<keyword evidence="2" id="KW-0216">Detoxification</keyword>
<evidence type="ECO:0000313" key="8">
    <source>
        <dbReference type="EMBL" id="KAL2325918.1"/>
    </source>
</evidence>
<dbReference type="InterPro" id="IPR036282">
    <property type="entry name" value="Glutathione-S-Trfase_C_sf"/>
</dbReference>
<dbReference type="Proteomes" id="UP001603857">
    <property type="component" value="Unassembled WGS sequence"/>
</dbReference>
<dbReference type="GO" id="GO:0004364">
    <property type="term" value="F:glutathione transferase activity"/>
    <property type="evidence" value="ECO:0007669"/>
    <property type="project" value="UniProtKB-EC"/>
</dbReference>
<dbReference type="SFLD" id="SFLDG01152">
    <property type="entry name" value="Main.3:_Omega-_and_Tau-like"/>
    <property type="match status" value="1"/>
</dbReference>
<feature type="domain" description="GST N-terminal" evidence="6">
    <location>
        <begin position="31"/>
        <end position="110"/>
    </location>
</feature>
<reference evidence="8 9" key="1">
    <citation type="submission" date="2024-08" db="EMBL/GenBank/DDBJ databases">
        <title>Insights into the chromosomal genome structure of Flemingia macrophylla.</title>
        <authorList>
            <person name="Ding Y."/>
            <person name="Zhao Y."/>
            <person name="Bi W."/>
            <person name="Wu M."/>
            <person name="Zhao G."/>
            <person name="Gong Y."/>
            <person name="Li W."/>
            <person name="Zhang P."/>
        </authorList>
    </citation>
    <scope>NUCLEOTIDE SEQUENCE [LARGE SCALE GENOMIC DNA]</scope>
    <source>
        <strain evidence="8">DYQJB</strain>
        <tissue evidence="8">Leaf</tissue>
    </source>
</reference>
<dbReference type="InterPro" id="IPR040079">
    <property type="entry name" value="Glutathione_S-Trfase"/>
</dbReference>
<dbReference type="FunFam" id="3.40.30.10:FF:000044">
    <property type="entry name" value="Glutathione S-transferase GSTU6"/>
    <property type="match status" value="1"/>
</dbReference>
<comment type="similarity">
    <text evidence="4">Belongs to the GST superfamily. Tau family.</text>
</comment>
<sequence length="256" mass="29542">MSMVKVPLVTRMSMQFNKRTNSNPICMVKSSEVKLIGKWSSSYTIRVKIALNMKSLEYENIEETLKHKSDLLLHSNPVYARIPVLIHRDRPISESLVIVEYIDETWPTPPSILPSHPYDRALARFWATYIDDKWFPSMKCIFAFEAEEERKPYFEVLEEVLERMEDAFGKCSKGEPFFGGDTIGFIDIAFGSFLGWLSAVEQKFERKLLIEAKFPALVKWAERFAVDPAVKGLIPEADKLVELSKSIKWRAAIEKK</sequence>
<evidence type="ECO:0000256" key="1">
    <source>
        <dbReference type="ARBA" id="ARBA00012452"/>
    </source>
</evidence>
<keyword evidence="9" id="KW-1185">Reference proteome</keyword>
<name>A0ABD1LQW2_9FABA</name>
<dbReference type="InterPro" id="IPR045074">
    <property type="entry name" value="GST_C_Tau"/>
</dbReference>
<accession>A0ABD1LQW2</accession>
<dbReference type="SUPFAM" id="SSF47616">
    <property type="entry name" value="GST C-terminal domain-like"/>
    <property type="match status" value="1"/>
</dbReference>
<protein>
    <recommendedName>
        <fullName evidence="1">glutathione transferase</fullName>
        <ecNumber evidence="1">2.5.1.18</ecNumber>
    </recommendedName>
</protein>
<dbReference type="SUPFAM" id="SSF52833">
    <property type="entry name" value="Thioredoxin-like"/>
    <property type="match status" value="1"/>
</dbReference>
<evidence type="ECO:0000259" key="6">
    <source>
        <dbReference type="PROSITE" id="PS50404"/>
    </source>
</evidence>
<dbReference type="CDD" id="cd03185">
    <property type="entry name" value="GST_C_Tau"/>
    <property type="match status" value="1"/>
</dbReference>
<evidence type="ECO:0000313" key="9">
    <source>
        <dbReference type="Proteomes" id="UP001603857"/>
    </source>
</evidence>
<evidence type="ECO:0000256" key="3">
    <source>
        <dbReference type="ARBA" id="ARBA00022679"/>
    </source>
</evidence>
<dbReference type="PANTHER" id="PTHR11260:SF773">
    <property type="entry name" value="GLUTATHIONE S-TRANSFERASE U26"/>
    <property type="match status" value="1"/>
</dbReference>
<evidence type="ECO:0000256" key="4">
    <source>
        <dbReference type="ARBA" id="ARBA00025743"/>
    </source>
</evidence>
<comment type="catalytic activity">
    <reaction evidence="5">
        <text>RX + glutathione = an S-substituted glutathione + a halide anion + H(+)</text>
        <dbReference type="Rhea" id="RHEA:16437"/>
        <dbReference type="ChEBI" id="CHEBI:15378"/>
        <dbReference type="ChEBI" id="CHEBI:16042"/>
        <dbReference type="ChEBI" id="CHEBI:17792"/>
        <dbReference type="ChEBI" id="CHEBI:57925"/>
        <dbReference type="ChEBI" id="CHEBI:90779"/>
        <dbReference type="EC" id="2.5.1.18"/>
    </reaction>
</comment>
<dbReference type="Gene3D" id="1.20.1050.10">
    <property type="match status" value="1"/>
</dbReference>
<dbReference type="PANTHER" id="PTHR11260">
    <property type="entry name" value="GLUTATHIONE S-TRANSFERASE, GST, SUPERFAMILY, GST DOMAIN CONTAINING"/>
    <property type="match status" value="1"/>
</dbReference>
<feature type="domain" description="GST C-terminal" evidence="7">
    <location>
        <begin position="116"/>
        <end position="247"/>
    </location>
</feature>
<dbReference type="CDD" id="cd03058">
    <property type="entry name" value="GST_N_Tau"/>
    <property type="match status" value="1"/>
</dbReference>
<comment type="caution">
    <text evidence="8">The sequence shown here is derived from an EMBL/GenBank/DDBJ whole genome shotgun (WGS) entry which is preliminary data.</text>
</comment>
<dbReference type="SFLD" id="SFLDG00358">
    <property type="entry name" value="Main_(cytGST)"/>
    <property type="match status" value="1"/>
</dbReference>